<evidence type="ECO:0000313" key="5">
    <source>
        <dbReference type="EMBL" id="RPE83608.1"/>
    </source>
</evidence>
<dbReference type="Proteomes" id="UP000281691">
    <property type="component" value="Unassembled WGS sequence"/>
</dbReference>
<evidence type="ECO:0000313" key="6">
    <source>
        <dbReference type="Proteomes" id="UP000281691"/>
    </source>
</evidence>
<comment type="caution">
    <text evidence="5">The sequence shown here is derived from an EMBL/GenBank/DDBJ whole genome shotgun (WGS) entry which is preliminary data.</text>
</comment>
<dbReference type="InterPro" id="IPR000073">
    <property type="entry name" value="AB_hydrolase_1"/>
</dbReference>
<organism evidence="5 6">
    <name type="scientific">Vespertiliibacter pulmonis</name>
    <dbReference type="NCBI Taxonomy" id="1443036"/>
    <lineage>
        <taxon>Bacteria</taxon>
        <taxon>Pseudomonadati</taxon>
        <taxon>Pseudomonadota</taxon>
        <taxon>Gammaproteobacteria</taxon>
        <taxon>Pasteurellales</taxon>
        <taxon>Pasteurellaceae</taxon>
        <taxon>Vespertiliibacter</taxon>
    </lineage>
</organism>
<sequence length="260" mass="30492">MLAYQWYKKRGKPVVFLHGLLGSKQDWEKCFDYLQIIPEIRPLTLDLPFHGESQNIPCTNFAEMRQLLHSTLNNLLGNEPFWLVGYSLGGRLALDYTLNNRNPKQLGTVLEGTNIGLNSEQERANRWQNDCHWAERFRTEPIRNVLTDWYQQPVFRQLSTNKRLDLINNRQKNNGLQIAHMLKATSLAKQENFSGSTWENIYFLIGEQDNKFQQIAYQNNLPYRLISHAGHNTHWENPKEFMQQLRIIMEEKNNGTTSLS</sequence>
<comment type="similarity">
    <text evidence="3">Belongs to the AB hydrolase superfamily. MenH family.</text>
</comment>
<accession>A0A3N4VL57</accession>
<dbReference type="EC" id="4.2.99.20" evidence="3"/>
<dbReference type="NCBIfam" id="NF008340">
    <property type="entry name" value="PRK11126.1"/>
    <property type="match status" value="1"/>
</dbReference>
<dbReference type="EMBL" id="RKQP01000003">
    <property type="protein sequence ID" value="RPE83608.1"/>
    <property type="molecule type" value="Genomic_DNA"/>
</dbReference>
<evidence type="ECO:0000256" key="1">
    <source>
        <dbReference type="ARBA" id="ARBA00022428"/>
    </source>
</evidence>
<comment type="pathway">
    <text evidence="3">Quinol/quinone metabolism; 1,4-dihydroxy-2-naphthoate biosynthesis; 1,4-dihydroxy-2-naphthoate from chorismate: step 3/7.</text>
</comment>
<dbReference type="UniPathway" id="UPA00079"/>
<dbReference type="SUPFAM" id="SSF53474">
    <property type="entry name" value="alpha/beta-Hydrolases"/>
    <property type="match status" value="1"/>
</dbReference>
<dbReference type="RefSeq" id="WP_124211456.1">
    <property type="nucleotide sequence ID" value="NZ_CP016615.1"/>
</dbReference>
<keyword evidence="6" id="KW-1185">Reference proteome</keyword>
<name>A0A3N4VL57_9PAST</name>
<comment type="pathway">
    <text evidence="3">Quinol/quinone metabolism; menaquinone biosynthesis.</text>
</comment>
<comment type="catalytic activity">
    <reaction evidence="3">
        <text>5-enolpyruvoyl-6-hydroxy-2-succinyl-cyclohex-3-ene-1-carboxylate = (1R,6R)-6-hydroxy-2-succinyl-cyclohexa-2,4-diene-1-carboxylate + pyruvate</text>
        <dbReference type="Rhea" id="RHEA:25597"/>
        <dbReference type="ChEBI" id="CHEBI:15361"/>
        <dbReference type="ChEBI" id="CHEBI:58689"/>
        <dbReference type="ChEBI" id="CHEBI:58818"/>
        <dbReference type="EC" id="4.2.99.20"/>
    </reaction>
</comment>
<feature type="domain" description="AB hydrolase-1" evidence="4">
    <location>
        <begin position="12"/>
        <end position="238"/>
    </location>
</feature>
<comment type="subunit">
    <text evidence="3">Monomer.</text>
</comment>
<dbReference type="GO" id="GO:0009234">
    <property type="term" value="P:menaquinone biosynthetic process"/>
    <property type="evidence" value="ECO:0007669"/>
    <property type="project" value="UniProtKB-UniRule"/>
</dbReference>
<dbReference type="PANTHER" id="PTHR42916:SF1">
    <property type="entry name" value="PROTEIN PHYLLO, CHLOROPLASTIC"/>
    <property type="match status" value="1"/>
</dbReference>
<protein>
    <recommendedName>
        <fullName evidence="3">Putative 2-succinyl-6-hydroxy-2,4-cyclohexadiene-1-carboxylate synthase</fullName>
        <shortName evidence="3">SHCHC synthase</shortName>
        <ecNumber evidence="3">4.2.99.20</ecNumber>
    </recommendedName>
</protein>
<dbReference type="NCBIfam" id="TIGR03695">
    <property type="entry name" value="menH_SHCHC"/>
    <property type="match status" value="1"/>
</dbReference>
<comment type="function">
    <text evidence="3">Catalyzes a proton abstraction reaction that results in 2,5-elimination of pyruvate from 2-succinyl-5-enolpyruvyl-6-hydroxy-3-cyclohexene-1-carboxylate (SEPHCHC) and the formation of 2-succinyl-6-hydroxy-2,4-cyclohexadiene-1-carboxylate (SHCHC).</text>
</comment>
<dbReference type="Pfam" id="PF00561">
    <property type="entry name" value="Abhydrolase_1"/>
    <property type="match status" value="1"/>
</dbReference>
<keyword evidence="1 3" id="KW-0474">Menaquinone biosynthesis</keyword>
<dbReference type="InterPro" id="IPR029058">
    <property type="entry name" value="AB_hydrolase_fold"/>
</dbReference>
<dbReference type="Gene3D" id="3.40.50.1820">
    <property type="entry name" value="alpha/beta hydrolase"/>
    <property type="match status" value="1"/>
</dbReference>
<dbReference type="OrthoDB" id="9808398at2"/>
<evidence type="ECO:0000256" key="2">
    <source>
        <dbReference type="ARBA" id="ARBA00023239"/>
    </source>
</evidence>
<dbReference type="AlphaFoldDB" id="A0A3N4VL57"/>
<dbReference type="PANTHER" id="PTHR42916">
    <property type="entry name" value="2-SUCCINYL-5-ENOLPYRUVYL-6-HYDROXY-3-CYCLOHEXENE-1-CARBOXYLATE SYNTHASE"/>
    <property type="match status" value="1"/>
</dbReference>
<gene>
    <name evidence="3" type="primary">menH</name>
    <name evidence="5" type="ORF">EDC46_1305</name>
</gene>
<proteinExistence type="inferred from homology"/>
<dbReference type="HAMAP" id="MF_01660">
    <property type="entry name" value="MenH"/>
    <property type="match status" value="1"/>
</dbReference>
<evidence type="ECO:0000259" key="4">
    <source>
        <dbReference type="Pfam" id="PF00561"/>
    </source>
</evidence>
<reference evidence="5 6" key="1">
    <citation type="submission" date="2018-11" db="EMBL/GenBank/DDBJ databases">
        <title>Genomic Encyclopedia of Type Strains, Phase IV (KMG-IV): sequencing the most valuable type-strain genomes for metagenomic binning, comparative biology and taxonomic classification.</title>
        <authorList>
            <person name="Goeker M."/>
        </authorList>
    </citation>
    <scope>NUCLEOTIDE SEQUENCE [LARGE SCALE GENOMIC DNA]</scope>
    <source>
        <strain evidence="5 6">DSM 27238</strain>
    </source>
</reference>
<dbReference type="GO" id="GO:0070205">
    <property type="term" value="F:2-succinyl-6-hydroxy-2,4-cyclohexadiene-1-carboxylate synthase activity"/>
    <property type="evidence" value="ECO:0007669"/>
    <property type="project" value="UniProtKB-UniRule"/>
</dbReference>
<dbReference type="UniPathway" id="UPA01057">
    <property type="reaction ID" value="UER00900"/>
</dbReference>
<dbReference type="InterPro" id="IPR022485">
    <property type="entry name" value="SHCHC_synthase_MenH"/>
</dbReference>
<keyword evidence="2 3" id="KW-0456">Lyase</keyword>
<evidence type="ECO:0000256" key="3">
    <source>
        <dbReference type="HAMAP-Rule" id="MF_01660"/>
    </source>
</evidence>